<dbReference type="InterPro" id="IPR011444">
    <property type="entry name" value="DUF1549"/>
</dbReference>
<evidence type="ECO:0000259" key="3">
    <source>
        <dbReference type="Pfam" id="PF07587"/>
    </source>
</evidence>
<dbReference type="Gene3D" id="2.60.40.1080">
    <property type="match status" value="2"/>
</dbReference>
<evidence type="ECO:0000313" key="4">
    <source>
        <dbReference type="EMBL" id="ADB18517.1"/>
    </source>
</evidence>
<reference evidence="4 5" key="1">
    <citation type="journal article" date="2009" name="Stand. Genomic Sci.">
        <title>Complete genome sequence of Pirellula staleyi type strain (ATCC 27377).</title>
        <authorList>
            <person name="Clum A."/>
            <person name="Tindall B.J."/>
            <person name="Sikorski J."/>
            <person name="Ivanova N."/>
            <person name="Mavrommatis K."/>
            <person name="Lucas S."/>
            <person name="Glavina del Rio T."/>
            <person name="Nolan M."/>
            <person name="Chen F."/>
            <person name="Tice H."/>
            <person name="Pitluck S."/>
            <person name="Cheng J.F."/>
            <person name="Chertkov O."/>
            <person name="Brettin T."/>
            <person name="Han C."/>
            <person name="Detter J.C."/>
            <person name="Kuske C."/>
            <person name="Bruce D."/>
            <person name="Goodwin L."/>
            <person name="Ovchinikova G."/>
            <person name="Pati A."/>
            <person name="Mikhailova N."/>
            <person name="Chen A."/>
            <person name="Palaniappan K."/>
            <person name="Land M."/>
            <person name="Hauser L."/>
            <person name="Chang Y.J."/>
            <person name="Jeffries C.D."/>
            <person name="Chain P."/>
            <person name="Rohde M."/>
            <person name="Goker M."/>
            <person name="Bristow J."/>
            <person name="Eisen J.A."/>
            <person name="Markowitz V."/>
            <person name="Hugenholtz P."/>
            <person name="Kyrpides N.C."/>
            <person name="Klenk H.P."/>
            <person name="Lapidus A."/>
        </authorList>
    </citation>
    <scope>NUCLEOTIDE SEQUENCE [LARGE SCALE GENOMIC DNA]</scope>
    <source>
        <strain evidence="5">ATCC 27377 / DSM 6068 / ICPB 4128</strain>
    </source>
</reference>
<keyword evidence="1" id="KW-0732">Signal</keyword>
<protein>
    <recommendedName>
        <fullName evidence="6">S-layer protein</fullName>
    </recommendedName>
</protein>
<proteinExistence type="predicted"/>
<accession>D2R132</accession>
<gene>
    <name evidence="4" type="ordered locus">Psta_3862</name>
</gene>
<evidence type="ECO:0000259" key="2">
    <source>
        <dbReference type="Pfam" id="PF07583"/>
    </source>
</evidence>
<name>D2R132_PIRSD</name>
<feature type="domain" description="DUF1553" evidence="3">
    <location>
        <begin position="578"/>
        <end position="801"/>
    </location>
</feature>
<dbReference type="eggNOG" id="COG5492">
    <property type="taxonomic scope" value="Bacteria"/>
</dbReference>
<dbReference type="Pfam" id="PF07587">
    <property type="entry name" value="PSD1"/>
    <property type="match status" value="1"/>
</dbReference>
<dbReference type="HOGENOM" id="CLU_005632_0_0_0"/>
<feature type="chain" id="PRO_5003035968" description="S-layer protein" evidence="1">
    <location>
        <begin position="27"/>
        <end position="833"/>
    </location>
</feature>
<evidence type="ECO:0000256" key="1">
    <source>
        <dbReference type="SAM" id="SignalP"/>
    </source>
</evidence>
<dbReference type="EMBL" id="CP001848">
    <property type="protein sequence ID" value="ADB18517.1"/>
    <property type="molecule type" value="Genomic_DNA"/>
</dbReference>
<feature type="signal peptide" evidence="1">
    <location>
        <begin position="1"/>
        <end position="26"/>
    </location>
</feature>
<dbReference type="InterPro" id="IPR022655">
    <property type="entry name" value="DUF1553"/>
</dbReference>
<dbReference type="Pfam" id="PF07583">
    <property type="entry name" value="PSCyt2"/>
    <property type="match status" value="1"/>
</dbReference>
<feature type="domain" description="DUF1549" evidence="2">
    <location>
        <begin position="344"/>
        <end position="526"/>
    </location>
</feature>
<dbReference type="PANTHER" id="PTHR35889">
    <property type="entry name" value="CYCLOINULO-OLIGOSACCHARIDE FRUCTANOTRANSFERASE-RELATED"/>
    <property type="match status" value="1"/>
</dbReference>
<evidence type="ECO:0008006" key="6">
    <source>
        <dbReference type="Google" id="ProtNLM"/>
    </source>
</evidence>
<organism evidence="4 5">
    <name type="scientific">Pirellula staleyi (strain ATCC 27377 / DSM 6068 / ICPB 4128)</name>
    <name type="common">Pirella staleyi</name>
    <dbReference type="NCBI Taxonomy" id="530564"/>
    <lineage>
        <taxon>Bacteria</taxon>
        <taxon>Pseudomonadati</taxon>
        <taxon>Planctomycetota</taxon>
        <taxon>Planctomycetia</taxon>
        <taxon>Pirellulales</taxon>
        <taxon>Pirellulaceae</taxon>
        <taxon>Pirellula</taxon>
    </lineage>
</organism>
<dbReference type="Proteomes" id="UP000001887">
    <property type="component" value="Chromosome"/>
</dbReference>
<sequence precursor="true">MLRFTHAYFGTYCLALFLAATTHARADDAQAPSTPAVPGDVQLELLPKSIVLEGKEGSQQVVLQRSIDGAYIGQQRESVVLTSDNPSVAKIEESHVIATGNGTAMIEATLDGKVVARSSVTVTKFDAPFEWSFRNHVESVLSKQGCNGGACHGARAGQKGFRLTLFGFDVDADYSYLTRQALGRRVVPTDPGRSLILTKPTGLLPHKGGVRLDVASKEYRVLAEWIASGTPGPSDADPQITRLEVLPEQSVQKLGDHQQIVVLAHFSDGHVEDATRWSKYTSVHSTVATVGEHGDVEIVGPGEGAIKIWYLNYSAMAFVTVPYASSDPATANVTTDKLATRNFIDERINAKLAALQLPASPRASDATFLRRAYLDTIGVLPTAAETRAFLEDVSPDKRDRVIDALLARPEFVDYWSYKWSDLLLLSGDRLRPKAIETYYGWIRKSVEENKPWDVMVREIVTATGSTHENGAANFYALHQDPEMMAETVAQAFMGLSINCAKCHNHPLEKWTNDQYYGLANMFSRVRAKGWGGDFRGGDGMRVVYSDTQGELVQPSRGTPQAPRPLDGAALEFADPIDRRVPLASWLTSPENPYFTRAIANRIWANFFGVGLVEKVDDMRATNPSSNEPLLDDAAKFLVEKKYNLRELMRAILQSESYQRDSQSLPGNKPDERFYSRYYPKRLKAEVMLDAVSQVTAVPTKFKDKPAGTRALQLPDVAVESYFLSTFGRPQRLITCDCERSDEPSMPQVLHLYNGDVINQRLKDEASVVKSLVEKPTPEIIDELYLSSLSRFPTAEEKARLATEIDAAPAEERRAVIEDLYWSVLSSREFLFNH</sequence>
<dbReference type="AlphaFoldDB" id="D2R132"/>
<dbReference type="KEGG" id="psl:Psta_3862"/>
<dbReference type="OrthoDB" id="289126at2"/>
<dbReference type="STRING" id="530564.Psta_3862"/>
<dbReference type="PANTHER" id="PTHR35889:SF3">
    <property type="entry name" value="F-BOX DOMAIN-CONTAINING PROTEIN"/>
    <property type="match status" value="1"/>
</dbReference>
<evidence type="ECO:0000313" key="5">
    <source>
        <dbReference type="Proteomes" id="UP000001887"/>
    </source>
</evidence>
<keyword evidence="5" id="KW-1185">Reference proteome</keyword>